<comment type="caution">
    <text evidence="4">The sequence shown here is derived from an EMBL/GenBank/DDBJ whole genome shotgun (WGS) entry which is preliminary data.</text>
</comment>
<dbReference type="SUPFAM" id="SSF54631">
    <property type="entry name" value="CBS-domain pair"/>
    <property type="match status" value="1"/>
</dbReference>
<sequence>MIETSLDGLFTDSSPTVSPTTMAAEAAQQLRTPETQALVVVDETDRVVGIVTESDIVALVAEERTELTVAEFMSSPPVTTTPGTSVLTAAKLMRESGVKHLPVVADGSYRGLVSASDLGPYVSRRRLEITWQGEPFSASDVTETDDPELQVAD</sequence>
<dbReference type="AlphaFoldDB" id="J3EZN6"/>
<dbReference type="Proteomes" id="UP000007813">
    <property type="component" value="Unassembled WGS sequence"/>
</dbReference>
<feature type="domain" description="CBS" evidence="3">
    <location>
        <begin position="10"/>
        <end position="66"/>
    </location>
</feature>
<dbReference type="InterPro" id="IPR046342">
    <property type="entry name" value="CBS_dom_sf"/>
</dbReference>
<dbReference type="RefSeq" id="WP_009365492.1">
    <property type="nucleotide sequence ID" value="NZ_ALJD01000002.1"/>
</dbReference>
<dbReference type="Gene3D" id="3.10.580.10">
    <property type="entry name" value="CBS-domain"/>
    <property type="match status" value="1"/>
</dbReference>
<dbReference type="PROSITE" id="PS51371">
    <property type="entry name" value="CBS"/>
    <property type="match status" value="2"/>
</dbReference>
<protein>
    <recommendedName>
        <fullName evidence="3">CBS domain-containing protein</fullName>
    </recommendedName>
</protein>
<dbReference type="PATRIC" id="fig|1210908.3.peg.142"/>
<dbReference type="InterPro" id="IPR051257">
    <property type="entry name" value="Diverse_CBS-Domain"/>
</dbReference>
<evidence type="ECO:0000256" key="1">
    <source>
        <dbReference type="ARBA" id="ARBA00023122"/>
    </source>
</evidence>
<name>J3EZN6_9EURY</name>
<evidence type="ECO:0000259" key="3">
    <source>
        <dbReference type="PROSITE" id="PS51371"/>
    </source>
</evidence>
<evidence type="ECO:0000313" key="5">
    <source>
        <dbReference type="Proteomes" id="UP000007813"/>
    </source>
</evidence>
<dbReference type="InterPro" id="IPR000644">
    <property type="entry name" value="CBS_dom"/>
</dbReference>
<dbReference type="SMART" id="SM00116">
    <property type="entry name" value="CBS"/>
    <property type="match status" value="2"/>
</dbReference>
<evidence type="ECO:0000313" key="4">
    <source>
        <dbReference type="EMBL" id="EJN61107.1"/>
    </source>
</evidence>
<feature type="domain" description="CBS" evidence="3">
    <location>
        <begin position="73"/>
        <end position="129"/>
    </location>
</feature>
<dbReference type="eggNOG" id="arCOG00606">
    <property type="taxonomic scope" value="Archaea"/>
</dbReference>
<evidence type="ECO:0000256" key="2">
    <source>
        <dbReference type="PROSITE-ProRule" id="PRU00703"/>
    </source>
</evidence>
<dbReference type="Pfam" id="PF00571">
    <property type="entry name" value="CBS"/>
    <property type="match status" value="2"/>
</dbReference>
<dbReference type="EMBL" id="ALJD01000002">
    <property type="protein sequence ID" value="EJN61107.1"/>
    <property type="molecule type" value="Genomic_DNA"/>
</dbReference>
<accession>J3EZN6</accession>
<dbReference type="PANTHER" id="PTHR43080:SF2">
    <property type="entry name" value="CBS DOMAIN-CONTAINING PROTEIN"/>
    <property type="match status" value="1"/>
</dbReference>
<proteinExistence type="predicted"/>
<gene>
    <name evidence="4" type="ORF">HSB1_01480</name>
</gene>
<keyword evidence="1 2" id="KW-0129">CBS domain</keyword>
<dbReference type="OrthoDB" id="43333at2157"/>
<dbReference type="PANTHER" id="PTHR43080">
    <property type="entry name" value="CBS DOMAIN-CONTAINING PROTEIN CBSX3, MITOCHONDRIAL"/>
    <property type="match status" value="1"/>
</dbReference>
<reference evidence="4 5" key="1">
    <citation type="journal article" date="2012" name="J. Bacteriol.">
        <title>Draft Genome Sequence of the Extremely Halophilic Archaeon Halogranum salarium B-1T.</title>
        <authorList>
            <person name="Kim K.K."/>
            <person name="Lee K.C."/>
            <person name="Lee J.S."/>
        </authorList>
    </citation>
    <scope>NUCLEOTIDE SEQUENCE [LARGE SCALE GENOMIC DNA]</scope>
    <source>
        <strain evidence="4 5">B-1</strain>
    </source>
</reference>
<organism evidence="4 5">
    <name type="scientific">Halogranum salarium B-1</name>
    <dbReference type="NCBI Taxonomy" id="1210908"/>
    <lineage>
        <taxon>Archaea</taxon>
        <taxon>Methanobacteriati</taxon>
        <taxon>Methanobacteriota</taxon>
        <taxon>Stenosarchaea group</taxon>
        <taxon>Halobacteria</taxon>
        <taxon>Halobacteriales</taxon>
        <taxon>Haloferacaceae</taxon>
    </lineage>
</organism>